<dbReference type="SUPFAM" id="SSF50978">
    <property type="entry name" value="WD40 repeat-like"/>
    <property type="match status" value="1"/>
</dbReference>
<feature type="compositionally biased region" description="Basic and acidic residues" evidence="4">
    <location>
        <begin position="139"/>
        <end position="151"/>
    </location>
</feature>
<dbReference type="PROSITE" id="PS50294">
    <property type="entry name" value="WD_REPEATS_REGION"/>
    <property type="match status" value="3"/>
</dbReference>
<gene>
    <name evidence="5" type="primary">mhkB</name>
    <name evidence="5" type="ORF">SNEC2469_LOCUS5932</name>
</gene>
<dbReference type="InterPro" id="IPR020472">
    <property type="entry name" value="WD40_PAC1"/>
</dbReference>
<keyword evidence="6" id="KW-1185">Reference proteome</keyword>
<dbReference type="PANTHER" id="PTHR19865:SF2">
    <property type="entry name" value="F-BOX AND WD REPEAT DOMAIN-CONTAINING 11-A"/>
    <property type="match status" value="1"/>
</dbReference>
<dbReference type="Pfam" id="PF00400">
    <property type="entry name" value="WD40"/>
    <property type="match status" value="3"/>
</dbReference>
<dbReference type="Gene3D" id="2.130.10.10">
    <property type="entry name" value="YVTN repeat-like/Quinoprotein amine dehydrogenase"/>
    <property type="match status" value="1"/>
</dbReference>
<feature type="region of interest" description="Disordered" evidence="4">
    <location>
        <begin position="88"/>
        <end position="181"/>
    </location>
</feature>
<feature type="repeat" description="WD" evidence="3">
    <location>
        <begin position="191"/>
        <end position="230"/>
    </location>
</feature>
<dbReference type="PROSITE" id="PS00678">
    <property type="entry name" value="WD_REPEATS_1"/>
    <property type="match status" value="2"/>
</dbReference>
<feature type="compositionally biased region" description="Polar residues" evidence="4">
    <location>
        <begin position="125"/>
        <end position="137"/>
    </location>
</feature>
<evidence type="ECO:0000256" key="4">
    <source>
        <dbReference type="SAM" id="MobiDB-lite"/>
    </source>
</evidence>
<dbReference type="GO" id="GO:0034511">
    <property type="term" value="F:U3 snoRNA binding"/>
    <property type="evidence" value="ECO:0007669"/>
    <property type="project" value="InterPro"/>
</dbReference>
<evidence type="ECO:0000256" key="1">
    <source>
        <dbReference type="ARBA" id="ARBA00022574"/>
    </source>
</evidence>
<feature type="repeat" description="WD" evidence="3">
    <location>
        <begin position="273"/>
        <end position="310"/>
    </location>
</feature>
<keyword evidence="2" id="KW-0677">Repeat</keyword>
<keyword evidence="1 3" id="KW-0853">WD repeat</keyword>
<dbReference type="PROSITE" id="PS50082">
    <property type="entry name" value="WD_REPEATS_2"/>
    <property type="match status" value="3"/>
</dbReference>
<evidence type="ECO:0000313" key="5">
    <source>
        <dbReference type="EMBL" id="CAE7260425.1"/>
    </source>
</evidence>
<accession>A0A812MAW0</accession>
<feature type="compositionally biased region" description="Low complexity" evidence="4">
    <location>
        <begin position="106"/>
        <end position="121"/>
    </location>
</feature>
<dbReference type="InterPro" id="IPR015943">
    <property type="entry name" value="WD40/YVTN_repeat-like_dom_sf"/>
</dbReference>
<dbReference type="SMART" id="SM00320">
    <property type="entry name" value="WD40"/>
    <property type="match status" value="3"/>
</dbReference>
<dbReference type="PRINTS" id="PR00320">
    <property type="entry name" value="GPROTEINBRPT"/>
</dbReference>
<dbReference type="InterPro" id="IPR036322">
    <property type="entry name" value="WD40_repeat_dom_sf"/>
</dbReference>
<comment type="caution">
    <text evidence="5">The sequence shown here is derived from an EMBL/GenBank/DDBJ whole genome shotgun (WGS) entry which is preliminary data.</text>
</comment>
<evidence type="ECO:0000313" key="6">
    <source>
        <dbReference type="Proteomes" id="UP000601435"/>
    </source>
</evidence>
<dbReference type="PANTHER" id="PTHR19865">
    <property type="entry name" value="U3 SMALL NUCLEOLAR RNA INTERACTING PROTEIN 2"/>
    <property type="match status" value="1"/>
</dbReference>
<dbReference type="EMBL" id="CAJNJA010010643">
    <property type="protein sequence ID" value="CAE7260425.1"/>
    <property type="molecule type" value="Genomic_DNA"/>
</dbReference>
<dbReference type="GO" id="GO:0032040">
    <property type="term" value="C:small-subunit processome"/>
    <property type="evidence" value="ECO:0007669"/>
    <property type="project" value="TreeGrafter"/>
</dbReference>
<dbReference type="OrthoDB" id="427487at2759"/>
<feature type="non-terminal residue" evidence="5">
    <location>
        <position position="310"/>
    </location>
</feature>
<feature type="compositionally biased region" description="Polar residues" evidence="4">
    <location>
        <begin position="171"/>
        <end position="180"/>
    </location>
</feature>
<dbReference type="AlphaFoldDB" id="A0A812MAW0"/>
<evidence type="ECO:0000256" key="3">
    <source>
        <dbReference type="PROSITE-ProRule" id="PRU00221"/>
    </source>
</evidence>
<dbReference type="InterPro" id="IPR001680">
    <property type="entry name" value="WD40_rpt"/>
</dbReference>
<name>A0A812MAW0_9DINO</name>
<proteinExistence type="predicted"/>
<reference evidence="5" key="1">
    <citation type="submission" date="2021-02" db="EMBL/GenBank/DDBJ databases">
        <authorList>
            <person name="Dougan E. K."/>
            <person name="Rhodes N."/>
            <person name="Thang M."/>
            <person name="Chan C."/>
        </authorList>
    </citation>
    <scope>NUCLEOTIDE SEQUENCE</scope>
</reference>
<dbReference type="InterPro" id="IPR019775">
    <property type="entry name" value="WD40_repeat_CS"/>
</dbReference>
<sequence length="310" mass="33289">IGDGATLQVQAPKKRIFISVPPHIKDKAVVWYPGATVAQIERSIARAAGLPDNAAIELRDGDDVVVLSPTIPNDIHLWVVNTVLRPSPAAAPRERPQATGSRVLNSSRGQMSSVSSVASTESRAKMQQSPSNHSMSGQLRRDRERQRDKSPPRQKSPPRPARSGGLHASVGGSTTPTAHQSAPEEHCVHILAGHTGSVLCLCGVGDILFTGSQDGDIMIWDLNNLQYIGTLPGHKGFVKCLYASYAKKVLCSGSQDRTIRIWSLETFSTVKTLLGHTGGVNAILILEGADVLVSGSEDRSIRVWDLATFE</sequence>
<feature type="non-terminal residue" evidence="5">
    <location>
        <position position="1"/>
    </location>
</feature>
<protein>
    <submittedName>
        <fullName evidence="5">MhkB protein</fullName>
    </submittedName>
</protein>
<feature type="repeat" description="WD" evidence="3">
    <location>
        <begin position="231"/>
        <end position="272"/>
    </location>
</feature>
<evidence type="ECO:0000256" key="2">
    <source>
        <dbReference type="ARBA" id="ARBA00022737"/>
    </source>
</evidence>
<dbReference type="Proteomes" id="UP000601435">
    <property type="component" value="Unassembled WGS sequence"/>
</dbReference>
<dbReference type="InterPro" id="IPR039241">
    <property type="entry name" value="Rrp9-like"/>
</dbReference>
<organism evidence="5 6">
    <name type="scientific">Symbiodinium necroappetens</name>
    <dbReference type="NCBI Taxonomy" id="1628268"/>
    <lineage>
        <taxon>Eukaryota</taxon>
        <taxon>Sar</taxon>
        <taxon>Alveolata</taxon>
        <taxon>Dinophyceae</taxon>
        <taxon>Suessiales</taxon>
        <taxon>Symbiodiniaceae</taxon>
        <taxon>Symbiodinium</taxon>
    </lineage>
</organism>